<protein>
    <submittedName>
        <fullName evidence="1">Uncharacterized protein</fullName>
    </submittedName>
</protein>
<proteinExistence type="predicted"/>
<keyword evidence="2" id="KW-1185">Reference proteome</keyword>
<evidence type="ECO:0000313" key="2">
    <source>
        <dbReference type="Proteomes" id="UP000516028"/>
    </source>
</evidence>
<dbReference type="KEGG" id="daer:H9K75_14970"/>
<organism evidence="1 2">
    <name type="scientific">Diaphorobacter aerolatus</name>
    <dbReference type="NCBI Taxonomy" id="1288495"/>
    <lineage>
        <taxon>Bacteria</taxon>
        <taxon>Pseudomonadati</taxon>
        <taxon>Pseudomonadota</taxon>
        <taxon>Betaproteobacteria</taxon>
        <taxon>Burkholderiales</taxon>
        <taxon>Comamonadaceae</taxon>
        <taxon>Diaphorobacter</taxon>
    </lineage>
</organism>
<dbReference type="RefSeq" id="WP_187723226.1">
    <property type="nucleotide sequence ID" value="NZ_CP060783.1"/>
</dbReference>
<dbReference type="EMBL" id="CP060783">
    <property type="protein sequence ID" value="QNP47545.1"/>
    <property type="molecule type" value="Genomic_DNA"/>
</dbReference>
<sequence length="105" mass="11477">MENDDPHGHHIIYKGAFSRSPKMRAALGRSRSVVGAYGIDPVNDVEALMWAPNRAHSIENAEAVAKKLEEAHKKLESQGVDPKSECGKLAMIAELKRIGAEVFTP</sequence>
<gene>
    <name evidence="1" type="ORF">H9K75_14970</name>
</gene>
<reference evidence="1 2" key="1">
    <citation type="submission" date="2020-08" db="EMBL/GenBank/DDBJ databases">
        <title>Genome sequence of Diaphorobacter aerolatus KACC 16536T.</title>
        <authorList>
            <person name="Hyun D.-W."/>
            <person name="Bae J.-W."/>
        </authorList>
    </citation>
    <scope>NUCLEOTIDE SEQUENCE [LARGE SCALE GENOMIC DNA]</scope>
    <source>
        <strain evidence="1 2">KACC 16536</strain>
    </source>
</reference>
<dbReference type="AlphaFoldDB" id="A0A7H0GGX9"/>
<name>A0A7H0GGX9_9BURK</name>
<evidence type="ECO:0000313" key="1">
    <source>
        <dbReference type="EMBL" id="QNP47545.1"/>
    </source>
</evidence>
<dbReference type="Proteomes" id="UP000516028">
    <property type="component" value="Chromosome"/>
</dbReference>
<accession>A0A7H0GGX9</accession>